<organism evidence="1 2">
    <name type="scientific">Ascochyta lentis</name>
    <dbReference type="NCBI Taxonomy" id="205686"/>
    <lineage>
        <taxon>Eukaryota</taxon>
        <taxon>Fungi</taxon>
        <taxon>Dikarya</taxon>
        <taxon>Ascomycota</taxon>
        <taxon>Pezizomycotina</taxon>
        <taxon>Dothideomycetes</taxon>
        <taxon>Pleosporomycetidae</taxon>
        <taxon>Pleosporales</taxon>
        <taxon>Pleosporineae</taxon>
        <taxon>Didymellaceae</taxon>
        <taxon>Ascochyta</taxon>
    </lineage>
</organism>
<comment type="caution">
    <text evidence="1">The sequence shown here is derived from an EMBL/GenBank/DDBJ whole genome shotgun (WGS) entry which is preliminary data.</text>
</comment>
<name>A0A8H7J9Y6_9PLEO</name>
<reference evidence="1" key="2">
    <citation type="submission" date="2020-09" db="EMBL/GenBank/DDBJ databases">
        <title>Reference genome assembly for Australian Ascochyta lentis isolate Al4.</title>
        <authorList>
            <person name="Lee R.C."/>
            <person name="Farfan-Caceres L.M."/>
            <person name="Debler J.W."/>
            <person name="Williams A.H."/>
            <person name="Henares B.M."/>
        </authorList>
    </citation>
    <scope>NUCLEOTIDE SEQUENCE</scope>
    <source>
        <strain evidence="1">Al4</strain>
    </source>
</reference>
<reference evidence="1" key="1">
    <citation type="submission" date="2018-12" db="EMBL/GenBank/DDBJ databases">
        <authorList>
            <person name="Syme R.A."/>
            <person name="Farfan-Caceres L."/>
            <person name="Lichtenzveig J."/>
        </authorList>
    </citation>
    <scope>NUCLEOTIDE SEQUENCE</scope>
    <source>
        <strain evidence="1">Al4</strain>
    </source>
</reference>
<proteinExistence type="predicted"/>
<evidence type="ECO:0000313" key="1">
    <source>
        <dbReference type="EMBL" id="KAF9699751.1"/>
    </source>
</evidence>
<dbReference type="Proteomes" id="UP000651452">
    <property type="component" value="Unassembled WGS sequence"/>
</dbReference>
<dbReference type="OrthoDB" id="5402392at2759"/>
<dbReference type="EMBL" id="RZGK01000004">
    <property type="protein sequence ID" value="KAF9699751.1"/>
    <property type="molecule type" value="Genomic_DNA"/>
</dbReference>
<dbReference type="AlphaFoldDB" id="A0A8H7J9Y6"/>
<sequence length="445" mass="49955">MPAETACPIPGVDRALSSYINSRDETLKIRRTISRYLTASLRPVNHATQDQHVNHECPQSISAANTNPPGLKESRIAYLRSLRAKSQAEAKHRELQKSLEDLQDRHVDENPTLPLSELNNESAKDYINLLRQRRKLAELNVVQESLEKLLNAKPSYQSHDPRDHVREVIGEQPDLPAERLVQIAQPEDDQSSIFKLKQEVLETRARMDRADIVRKQAHSAVQDQPGLHEQVRALERARDEIIEWIQGELAKMEEDSVFLEDASPVKHPVQQQALPDLSSAEARIHASYDKYTLARIQLIEAYHSLNEPQPEDGKIQPDNTTKDMSENHKGTKLITPITKLLPHLPLLARSAQNERLLLQQAVFLQSQLAISDQELSEALLRLSGESHLLPAGAKDASAWGRVATEAGSATEKSVKEHLQESRQEVGRVNTIVDLCSLQSKVLAAV</sequence>
<gene>
    <name evidence="1" type="ORF">EKO04_002322</name>
</gene>
<protein>
    <submittedName>
        <fullName evidence="1">Uncharacterized protein</fullName>
    </submittedName>
</protein>
<evidence type="ECO:0000313" key="2">
    <source>
        <dbReference type="Proteomes" id="UP000651452"/>
    </source>
</evidence>
<accession>A0A8H7J9Y6</accession>
<keyword evidence="2" id="KW-1185">Reference proteome</keyword>